<reference evidence="1 2" key="1">
    <citation type="submission" date="2022-07" db="EMBL/GenBank/DDBJ databases">
        <title>Genome-wide signatures of adaptation to extreme environments.</title>
        <authorList>
            <person name="Cho C.H."/>
            <person name="Yoon H.S."/>
        </authorList>
    </citation>
    <scope>NUCLEOTIDE SEQUENCE [LARGE SCALE GENOMIC DNA]</scope>
    <source>
        <strain evidence="1 2">108.79 E11</strain>
    </source>
</reference>
<gene>
    <name evidence="1" type="ORF">GAYE_SCF63G6627</name>
</gene>
<accession>A0AAV9IMK9</accession>
<sequence length="132" mass="15589">MVLQQIHTYSGGICMYLVYTLKELLWLQEISKDCDTTENDMETLITSISMMNSFVSLATMNAVCCQHVFCCQSIWFFLKTVSVEEKEVSEMLVLFAKLTYPKTFLVLEDKSFKHYFRLFFMFDGVFVYNWEI</sequence>
<dbReference type="AlphaFoldDB" id="A0AAV9IMK9"/>
<evidence type="ECO:0000313" key="1">
    <source>
        <dbReference type="EMBL" id="KAK4528682.1"/>
    </source>
</evidence>
<evidence type="ECO:0000313" key="2">
    <source>
        <dbReference type="Proteomes" id="UP001300502"/>
    </source>
</evidence>
<protein>
    <submittedName>
        <fullName evidence="1">Uncharacterized protein</fullName>
    </submittedName>
</protein>
<keyword evidence="2" id="KW-1185">Reference proteome</keyword>
<organism evidence="1 2">
    <name type="scientific">Galdieria yellowstonensis</name>
    <dbReference type="NCBI Taxonomy" id="3028027"/>
    <lineage>
        <taxon>Eukaryota</taxon>
        <taxon>Rhodophyta</taxon>
        <taxon>Bangiophyceae</taxon>
        <taxon>Galdieriales</taxon>
        <taxon>Galdieriaceae</taxon>
        <taxon>Galdieria</taxon>
    </lineage>
</organism>
<name>A0AAV9IMK9_9RHOD</name>
<comment type="caution">
    <text evidence="1">The sequence shown here is derived from an EMBL/GenBank/DDBJ whole genome shotgun (WGS) entry which is preliminary data.</text>
</comment>
<dbReference type="EMBL" id="JANCYU010000068">
    <property type="protein sequence ID" value="KAK4528682.1"/>
    <property type="molecule type" value="Genomic_DNA"/>
</dbReference>
<proteinExistence type="predicted"/>
<dbReference type="Proteomes" id="UP001300502">
    <property type="component" value="Unassembled WGS sequence"/>
</dbReference>